<reference evidence="2" key="2">
    <citation type="submission" date="2020-09" db="EMBL/GenBank/DDBJ databases">
        <authorList>
            <person name="Sun Q."/>
            <person name="Zhou Y."/>
        </authorList>
    </citation>
    <scope>NUCLEOTIDE SEQUENCE</scope>
    <source>
        <strain evidence="2">CGMCC 1.12919</strain>
    </source>
</reference>
<proteinExistence type="predicted"/>
<evidence type="ECO:0000256" key="1">
    <source>
        <dbReference type="SAM" id="MobiDB-lite"/>
    </source>
</evidence>
<name>A0A916X8S4_9HYPH</name>
<dbReference type="Pfam" id="PF13578">
    <property type="entry name" value="Methyltransf_24"/>
    <property type="match status" value="1"/>
</dbReference>
<dbReference type="Proteomes" id="UP000637002">
    <property type="component" value="Unassembled WGS sequence"/>
</dbReference>
<protein>
    <submittedName>
        <fullName evidence="2">Uncharacterized protein</fullName>
    </submittedName>
</protein>
<dbReference type="AlphaFoldDB" id="A0A916X8S4"/>
<feature type="region of interest" description="Disordered" evidence="1">
    <location>
        <begin position="247"/>
        <end position="458"/>
    </location>
</feature>
<comment type="caution">
    <text evidence="2">The sequence shown here is derived from an EMBL/GenBank/DDBJ whole genome shotgun (WGS) entry which is preliminary data.</text>
</comment>
<feature type="compositionally biased region" description="Low complexity" evidence="1">
    <location>
        <begin position="301"/>
        <end position="315"/>
    </location>
</feature>
<evidence type="ECO:0000313" key="2">
    <source>
        <dbReference type="EMBL" id="GGC52544.1"/>
    </source>
</evidence>
<sequence length="458" mass="48205">MSLFSVETQTSPHDRRSLLLLQNIVASYYGERGYKYFEIGSHLGGSILPHLLDERCQGIVSLDARTPMQPDERGVSFRYKENTTAAMMGTLAKAAPQADLGKIRAIDGTSAQLTPAAIGMDTRLVLIDGEHTNRAAFADFVNVLRLVGKDVIIAFHDANLLVDAIWNVPAMLSFLGRPCEVVMLPDVVCAVALGDLIAPTKAATRDVRMHAENFYQNSKRGLVEFHQGLPKRPPQQGLGVPLVMKQPAADRPAEGSPPGRPQPARPAAPPDRRPDRPTADRGVPQTAPAERPRPARPAPARPAADGPVAAAAVERTVPVEGVPERPAPRRPQPVRPVPADLSGRPEGEQGRAPSRPPEGPARPAAAARPAPARPVSDGPAPAGTTDRPTADKGTPDRAPAQRPLPGQAAAARVLPAQPTPQEPAADKPTMAEPPRPTSAASVDAPDPALAAAAAASTA</sequence>
<gene>
    <name evidence="2" type="ORF">GCM10010994_09520</name>
</gene>
<feature type="compositionally biased region" description="Basic and acidic residues" evidence="1">
    <location>
        <begin position="270"/>
        <end position="279"/>
    </location>
</feature>
<feature type="compositionally biased region" description="Low complexity" evidence="1">
    <location>
        <begin position="361"/>
        <end position="374"/>
    </location>
</feature>
<evidence type="ECO:0000313" key="3">
    <source>
        <dbReference type="Proteomes" id="UP000637002"/>
    </source>
</evidence>
<organism evidence="2 3">
    <name type="scientific">Chelatococcus reniformis</name>
    <dbReference type="NCBI Taxonomy" id="1494448"/>
    <lineage>
        <taxon>Bacteria</taxon>
        <taxon>Pseudomonadati</taxon>
        <taxon>Pseudomonadota</taxon>
        <taxon>Alphaproteobacteria</taxon>
        <taxon>Hyphomicrobiales</taxon>
        <taxon>Chelatococcaceae</taxon>
        <taxon>Chelatococcus</taxon>
    </lineage>
</organism>
<dbReference type="EMBL" id="BMGG01000002">
    <property type="protein sequence ID" value="GGC52544.1"/>
    <property type="molecule type" value="Genomic_DNA"/>
</dbReference>
<feature type="compositionally biased region" description="Pro residues" evidence="1">
    <location>
        <begin position="258"/>
        <end position="269"/>
    </location>
</feature>
<accession>A0A916X8S4</accession>
<feature type="compositionally biased region" description="Low complexity" evidence="1">
    <location>
        <begin position="437"/>
        <end position="458"/>
    </location>
</feature>
<keyword evidence="3" id="KW-1185">Reference proteome</keyword>
<reference evidence="2" key="1">
    <citation type="journal article" date="2014" name="Int. J. Syst. Evol. Microbiol.">
        <title>Complete genome sequence of Corynebacterium casei LMG S-19264T (=DSM 44701T), isolated from a smear-ripened cheese.</title>
        <authorList>
            <consortium name="US DOE Joint Genome Institute (JGI-PGF)"/>
            <person name="Walter F."/>
            <person name="Albersmeier A."/>
            <person name="Kalinowski J."/>
            <person name="Ruckert C."/>
        </authorList>
    </citation>
    <scope>NUCLEOTIDE SEQUENCE</scope>
    <source>
        <strain evidence="2">CGMCC 1.12919</strain>
    </source>
</reference>